<organism evidence="2 3">
    <name type="scientific">Tulasnella calospora MUT 4182</name>
    <dbReference type="NCBI Taxonomy" id="1051891"/>
    <lineage>
        <taxon>Eukaryota</taxon>
        <taxon>Fungi</taxon>
        <taxon>Dikarya</taxon>
        <taxon>Basidiomycota</taxon>
        <taxon>Agaricomycotina</taxon>
        <taxon>Agaricomycetes</taxon>
        <taxon>Cantharellales</taxon>
        <taxon>Tulasnellaceae</taxon>
        <taxon>Tulasnella</taxon>
    </lineage>
</organism>
<keyword evidence="3" id="KW-1185">Reference proteome</keyword>
<reference evidence="2 3" key="1">
    <citation type="submission" date="2014-04" db="EMBL/GenBank/DDBJ databases">
        <authorList>
            <consortium name="DOE Joint Genome Institute"/>
            <person name="Kuo A."/>
            <person name="Girlanda M."/>
            <person name="Perotto S."/>
            <person name="Kohler A."/>
            <person name="Nagy L.G."/>
            <person name="Floudas D."/>
            <person name="Copeland A."/>
            <person name="Barry K.W."/>
            <person name="Cichocki N."/>
            <person name="Veneault-Fourrey C."/>
            <person name="LaButti K."/>
            <person name="Lindquist E.A."/>
            <person name="Lipzen A."/>
            <person name="Lundell T."/>
            <person name="Morin E."/>
            <person name="Murat C."/>
            <person name="Sun H."/>
            <person name="Tunlid A."/>
            <person name="Henrissat B."/>
            <person name="Grigoriev I.V."/>
            <person name="Hibbett D.S."/>
            <person name="Martin F."/>
            <person name="Nordberg H.P."/>
            <person name="Cantor M.N."/>
            <person name="Hua S.X."/>
        </authorList>
    </citation>
    <scope>NUCLEOTIDE SEQUENCE [LARGE SCALE GENOMIC DNA]</scope>
    <source>
        <strain evidence="2 3">MUT 4182</strain>
    </source>
</reference>
<proteinExistence type="predicted"/>
<evidence type="ECO:0000313" key="3">
    <source>
        <dbReference type="Proteomes" id="UP000054248"/>
    </source>
</evidence>
<dbReference type="EMBL" id="KN824119">
    <property type="protein sequence ID" value="KIO15403.1"/>
    <property type="molecule type" value="Genomic_DNA"/>
</dbReference>
<reference evidence="3" key="2">
    <citation type="submission" date="2015-01" db="EMBL/GenBank/DDBJ databases">
        <title>Evolutionary Origins and Diversification of the Mycorrhizal Mutualists.</title>
        <authorList>
            <consortium name="DOE Joint Genome Institute"/>
            <consortium name="Mycorrhizal Genomics Consortium"/>
            <person name="Kohler A."/>
            <person name="Kuo A."/>
            <person name="Nagy L.G."/>
            <person name="Floudas D."/>
            <person name="Copeland A."/>
            <person name="Barry K.W."/>
            <person name="Cichocki N."/>
            <person name="Veneault-Fourrey C."/>
            <person name="LaButti K."/>
            <person name="Lindquist E.A."/>
            <person name="Lipzen A."/>
            <person name="Lundell T."/>
            <person name="Morin E."/>
            <person name="Murat C."/>
            <person name="Riley R."/>
            <person name="Ohm R."/>
            <person name="Sun H."/>
            <person name="Tunlid A."/>
            <person name="Henrissat B."/>
            <person name="Grigoriev I.V."/>
            <person name="Hibbett D.S."/>
            <person name="Martin F."/>
        </authorList>
    </citation>
    <scope>NUCLEOTIDE SEQUENCE [LARGE SCALE GENOMIC DNA]</scope>
    <source>
        <strain evidence="3">MUT 4182</strain>
    </source>
</reference>
<dbReference type="SUPFAM" id="SSF54768">
    <property type="entry name" value="dsRNA-binding domain-like"/>
    <property type="match status" value="1"/>
</dbReference>
<dbReference type="HOGENOM" id="CLU_2279499_0_0_1"/>
<gene>
    <name evidence="2" type="ORF">M407DRAFT_35031</name>
</gene>
<sequence length="102" mass="11215">MLDNVSGAHSQFADPTGEGSNSYWQKFHNFARKRKATATQSKVEDSEGGRSIWTVTVMYDLRGNISSWTATASNLKDAREAAARKAVIELGIPTDEQDQPLV</sequence>
<feature type="region of interest" description="Disordered" evidence="1">
    <location>
        <begin position="1"/>
        <end position="24"/>
    </location>
</feature>
<dbReference type="Gene3D" id="3.30.160.20">
    <property type="match status" value="1"/>
</dbReference>
<dbReference type="OrthoDB" id="10359872at2759"/>
<dbReference type="AlphaFoldDB" id="A0A0C3K1X1"/>
<dbReference type="CDD" id="cd00048">
    <property type="entry name" value="DSRM_SF"/>
    <property type="match status" value="1"/>
</dbReference>
<evidence type="ECO:0000256" key="1">
    <source>
        <dbReference type="SAM" id="MobiDB-lite"/>
    </source>
</evidence>
<evidence type="ECO:0008006" key="4">
    <source>
        <dbReference type="Google" id="ProtNLM"/>
    </source>
</evidence>
<accession>A0A0C3K1X1</accession>
<name>A0A0C3K1X1_9AGAM</name>
<protein>
    <recommendedName>
        <fullName evidence="4">DRBM domain-containing protein</fullName>
    </recommendedName>
</protein>
<evidence type="ECO:0000313" key="2">
    <source>
        <dbReference type="EMBL" id="KIO15403.1"/>
    </source>
</evidence>
<dbReference type="Proteomes" id="UP000054248">
    <property type="component" value="Unassembled WGS sequence"/>
</dbReference>